<name>A0A327ZIR9_9ACTN</name>
<dbReference type="InterPro" id="IPR024778">
    <property type="entry name" value="Put_cellulase"/>
</dbReference>
<evidence type="ECO:0000313" key="2">
    <source>
        <dbReference type="Proteomes" id="UP000249341"/>
    </source>
</evidence>
<proteinExistence type="predicted"/>
<dbReference type="OrthoDB" id="188932at2"/>
<gene>
    <name evidence="1" type="ORF">B0I29_108168</name>
</gene>
<dbReference type="Proteomes" id="UP000249341">
    <property type="component" value="Unassembled WGS sequence"/>
</dbReference>
<dbReference type="RefSeq" id="WP_111650397.1">
    <property type="nucleotide sequence ID" value="NZ_JACHWI010000007.1"/>
</dbReference>
<reference evidence="1 2" key="1">
    <citation type="submission" date="2018-06" db="EMBL/GenBank/DDBJ databases">
        <title>Genomic Encyclopedia of Type Strains, Phase III (KMG-III): the genomes of soil and plant-associated and newly described type strains.</title>
        <authorList>
            <person name="Whitman W."/>
        </authorList>
    </citation>
    <scope>NUCLEOTIDE SEQUENCE [LARGE SCALE GENOMIC DNA]</scope>
    <source>
        <strain evidence="1 2">CGMCC 4.7090</strain>
    </source>
</reference>
<organism evidence="1 2">
    <name type="scientific">Actinoplanes lutulentus</name>
    <dbReference type="NCBI Taxonomy" id="1287878"/>
    <lineage>
        <taxon>Bacteria</taxon>
        <taxon>Bacillati</taxon>
        <taxon>Actinomycetota</taxon>
        <taxon>Actinomycetes</taxon>
        <taxon>Micromonosporales</taxon>
        <taxon>Micromonosporaceae</taxon>
        <taxon>Actinoplanes</taxon>
    </lineage>
</organism>
<accession>A0A327ZIR9</accession>
<evidence type="ECO:0000313" key="1">
    <source>
        <dbReference type="EMBL" id="RAK36578.1"/>
    </source>
</evidence>
<keyword evidence="2" id="KW-1185">Reference proteome</keyword>
<dbReference type="AlphaFoldDB" id="A0A327ZIR9"/>
<dbReference type="InterPro" id="IPR017853">
    <property type="entry name" value="GH"/>
</dbReference>
<dbReference type="Pfam" id="PF12876">
    <property type="entry name" value="Cellulase-like"/>
    <property type="match status" value="1"/>
</dbReference>
<dbReference type="EMBL" id="QLMJ01000008">
    <property type="protein sequence ID" value="RAK36578.1"/>
    <property type="molecule type" value="Genomic_DNA"/>
</dbReference>
<comment type="caution">
    <text evidence="1">The sequence shown here is derived from an EMBL/GenBank/DDBJ whole genome shotgun (WGS) entry which is preliminary data.</text>
</comment>
<dbReference type="Gene3D" id="3.20.20.80">
    <property type="entry name" value="Glycosidases"/>
    <property type="match status" value="1"/>
</dbReference>
<protein>
    <submittedName>
        <fullName evidence="1">Sugar-binding cellulase-like protein</fullName>
    </submittedName>
</protein>
<dbReference type="SUPFAM" id="SSF51445">
    <property type="entry name" value="(Trans)glycosidases"/>
    <property type="match status" value="1"/>
</dbReference>
<sequence length="424" mass="46884">MPIPDHLPRLLTISLWDFSWYTRTGPGEPFVDLDTAFAQAVDRGYNTVRICAMPYLLFGSGLDTTALTFTGFGNGYGQGTRWYDLGASATLDGREHLLDLFRAAHRHDCHVILSSWEYQQSPAFLADDSWHRGLSAVPPHMRVDVLADALADCVDFLIENGLDDRIAFVEIHNEVQLGGLTAAVAAGESAVLGLRPLLERGIDRFRNRHPTRLITANYAGVPVGEMRGLPRNADVAVFHPYVYGVLGELIDTFALRDPDRPFPQAQVSEQLLLDDAPLLTEWAPDSACRWKFDATMVGAREVYAHDWCDPDRWDRWLYERYAHHRCGMAQTLSLWIAAAADWAADHDVPLVFGEGWVGYTPLRATFEDGPVGAQICREATTAARQAGAWGAVVCSNAAPHHPMWSDVALQAEINAAFAATAPED</sequence>